<feature type="region of interest" description="Disordered" evidence="1">
    <location>
        <begin position="94"/>
        <end position="115"/>
    </location>
</feature>
<proteinExistence type="predicted"/>
<dbReference type="AlphaFoldDB" id="A0A146L2V6"/>
<organism evidence="2">
    <name type="scientific">Lygus hesperus</name>
    <name type="common">Western plant bug</name>
    <dbReference type="NCBI Taxonomy" id="30085"/>
    <lineage>
        <taxon>Eukaryota</taxon>
        <taxon>Metazoa</taxon>
        <taxon>Ecdysozoa</taxon>
        <taxon>Arthropoda</taxon>
        <taxon>Hexapoda</taxon>
        <taxon>Insecta</taxon>
        <taxon>Pterygota</taxon>
        <taxon>Neoptera</taxon>
        <taxon>Paraneoptera</taxon>
        <taxon>Hemiptera</taxon>
        <taxon>Heteroptera</taxon>
        <taxon>Panheteroptera</taxon>
        <taxon>Cimicomorpha</taxon>
        <taxon>Miridae</taxon>
        <taxon>Mirini</taxon>
        <taxon>Lygus</taxon>
    </lineage>
</organism>
<protein>
    <submittedName>
        <fullName evidence="2">Uncharacterized protein</fullName>
    </submittedName>
</protein>
<evidence type="ECO:0000313" key="2">
    <source>
        <dbReference type="EMBL" id="JAQ02813.1"/>
    </source>
</evidence>
<feature type="compositionally biased region" description="Low complexity" evidence="1">
    <location>
        <begin position="213"/>
        <end position="231"/>
    </location>
</feature>
<evidence type="ECO:0000256" key="1">
    <source>
        <dbReference type="SAM" id="MobiDB-lite"/>
    </source>
</evidence>
<accession>A0A146L2V6</accession>
<feature type="region of interest" description="Disordered" evidence="1">
    <location>
        <begin position="190"/>
        <end position="236"/>
    </location>
</feature>
<sequence length="261" mass="27538">AAAAAAAATTVATPSSVYNSVAPTKAPPYVMNPRQPMIPPYYQHMPRAPVPGMQPYPVPAYYNSSMVPPPFMQDKSMLRGYTVPLMPMYNKVPMPPMYPQQQRNGGNDTSSSSSSMDIMPTMVPPASMMDPMAVNQPPLVLPTQLLYHYPPTMDPMAPPLIPNRGMDDPTASTAAVRNAVVMNEYRKPSTLAVGSAPPSSSAEDTTLGGRGGVANATDTAGTGTNTETSTGMSAGASMIGPGDYVMVTTKSKIRYVGKLTS</sequence>
<gene>
    <name evidence="2" type="ORF">g.25151</name>
</gene>
<feature type="non-terminal residue" evidence="2">
    <location>
        <position position="1"/>
    </location>
</feature>
<feature type="compositionally biased region" description="Polar residues" evidence="1">
    <location>
        <begin position="99"/>
        <end position="109"/>
    </location>
</feature>
<reference evidence="2" key="1">
    <citation type="journal article" date="2016" name="Gigascience">
        <title>De novo construction of an expanded transcriptome assembly for the western tarnished plant bug, Lygus hesperus.</title>
        <authorList>
            <person name="Tassone E.E."/>
            <person name="Geib S.M."/>
            <person name="Hall B."/>
            <person name="Fabrick J.A."/>
            <person name="Brent C.S."/>
            <person name="Hull J.J."/>
        </authorList>
    </citation>
    <scope>NUCLEOTIDE SEQUENCE</scope>
</reference>
<dbReference type="EMBL" id="GDHC01015816">
    <property type="protein sequence ID" value="JAQ02813.1"/>
    <property type="molecule type" value="Transcribed_RNA"/>
</dbReference>
<name>A0A146L2V6_LYGHE</name>